<feature type="region of interest" description="Disordered" evidence="2">
    <location>
        <begin position="393"/>
        <end position="421"/>
    </location>
</feature>
<sequence>MMVQALEEVGEISTNTQETPILSQPSSSQPQRKHKSRRKQRKETKVPHTKPQPKKHIPTPSHDPLPSGEDRMQLSELMEICTKLSVGVLSLKQIKTNQATKIKKLKKRVKKLEGKKKKRTLKLKRLYKVGLTARVESSKEEEGLGDQEDASKQGRIAEIDDNEDLSLIDEIAQDQGRMNNEDLFGVNDLDGDEVIVDVTASENVEHDATVAKKEVHVVVDEVVTTAKNVEVVAAAITSQISKDDAKDKGKGIMMVPEKPLKKKDQIALDEEVARKLKAEMKAKIEEEERITREKNEANILSIEERSKLLAKLIESRRKYFAAKKAEEIRNKPPMKAQQKSLMCTYMKNIEGYKQKDFKGKSFDTIKKMFDKVYKRVNTFVAMDSEVMEGLKKTQAEVTEGSSKRAGDEIDQESAKRQRLEKEDDTTKLKRCLEIVPEYDDDVTIEATPLSSKSPTIVDYKIYKEWKKINAAYVQLVLLVYKVVAVFNKVNASKFKSYNF</sequence>
<feature type="region of interest" description="Disordered" evidence="2">
    <location>
        <begin position="136"/>
        <end position="155"/>
    </location>
</feature>
<keyword evidence="1" id="KW-0175">Coiled coil</keyword>
<feature type="compositionally biased region" description="Basic residues" evidence="2">
    <location>
        <begin position="31"/>
        <end position="57"/>
    </location>
</feature>
<evidence type="ECO:0000313" key="3">
    <source>
        <dbReference type="EMBL" id="GEU89874.1"/>
    </source>
</evidence>
<proteinExistence type="predicted"/>
<reference evidence="3" key="1">
    <citation type="journal article" date="2019" name="Sci. Rep.">
        <title>Draft genome of Tanacetum cinerariifolium, the natural source of mosquito coil.</title>
        <authorList>
            <person name="Yamashiro T."/>
            <person name="Shiraishi A."/>
            <person name="Satake H."/>
            <person name="Nakayama K."/>
        </authorList>
    </citation>
    <scope>NUCLEOTIDE SEQUENCE</scope>
</reference>
<feature type="compositionally biased region" description="Basic and acidic residues" evidence="2">
    <location>
        <begin position="401"/>
        <end position="421"/>
    </location>
</feature>
<dbReference type="AlphaFoldDB" id="A0A6L2NZ56"/>
<evidence type="ECO:0000256" key="1">
    <source>
        <dbReference type="SAM" id="Coils"/>
    </source>
</evidence>
<comment type="caution">
    <text evidence="3">The sequence shown here is derived from an EMBL/GenBank/DDBJ whole genome shotgun (WGS) entry which is preliminary data.</text>
</comment>
<feature type="coiled-coil region" evidence="1">
    <location>
        <begin position="95"/>
        <end position="122"/>
    </location>
</feature>
<protein>
    <submittedName>
        <fullName evidence="3">Uncharacterized protein</fullName>
    </submittedName>
</protein>
<dbReference type="EMBL" id="BKCJ010010056">
    <property type="protein sequence ID" value="GEU89874.1"/>
    <property type="molecule type" value="Genomic_DNA"/>
</dbReference>
<gene>
    <name evidence="3" type="ORF">Tci_061852</name>
</gene>
<evidence type="ECO:0000256" key="2">
    <source>
        <dbReference type="SAM" id="MobiDB-lite"/>
    </source>
</evidence>
<organism evidence="3">
    <name type="scientific">Tanacetum cinerariifolium</name>
    <name type="common">Dalmatian daisy</name>
    <name type="synonym">Chrysanthemum cinerariifolium</name>
    <dbReference type="NCBI Taxonomy" id="118510"/>
    <lineage>
        <taxon>Eukaryota</taxon>
        <taxon>Viridiplantae</taxon>
        <taxon>Streptophyta</taxon>
        <taxon>Embryophyta</taxon>
        <taxon>Tracheophyta</taxon>
        <taxon>Spermatophyta</taxon>
        <taxon>Magnoliopsida</taxon>
        <taxon>eudicotyledons</taxon>
        <taxon>Gunneridae</taxon>
        <taxon>Pentapetalae</taxon>
        <taxon>asterids</taxon>
        <taxon>campanulids</taxon>
        <taxon>Asterales</taxon>
        <taxon>Asteraceae</taxon>
        <taxon>Asteroideae</taxon>
        <taxon>Anthemideae</taxon>
        <taxon>Anthemidinae</taxon>
        <taxon>Tanacetum</taxon>
    </lineage>
</organism>
<accession>A0A6L2NZ56</accession>
<feature type="region of interest" description="Disordered" evidence="2">
    <location>
        <begin position="1"/>
        <end position="73"/>
    </location>
</feature>
<feature type="compositionally biased region" description="Polar residues" evidence="2">
    <location>
        <begin position="12"/>
        <end position="22"/>
    </location>
</feature>
<name>A0A6L2NZ56_TANCI</name>